<protein>
    <submittedName>
        <fullName evidence="5">GntR family transcriptional regulator</fullName>
    </submittedName>
</protein>
<dbReference type="PANTHER" id="PTHR43537">
    <property type="entry name" value="TRANSCRIPTIONAL REGULATOR, GNTR FAMILY"/>
    <property type="match status" value="1"/>
</dbReference>
<comment type="caution">
    <text evidence="5">The sequence shown here is derived from an EMBL/GenBank/DDBJ whole genome shotgun (WGS) entry which is preliminary data.</text>
</comment>
<dbReference type="OrthoDB" id="8584262at2"/>
<keyword evidence="3" id="KW-0804">Transcription</keyword>
<dbReference type="InterPro" id="IPR036390">
    <property type="entry name" value="WH_DNA-bd_sf"/>
</dbReference>
<dbReference type="GO" id="GO:0003677">
    <property type="term" value="F:DNA binding"/>
    <property type="evidence" value="ECO:0007669"/>
    <property type="project" value="UniProtKB-KW"/>
</dbReference>
<organism evidence="5 6">
    <name type="scientific">Pseudorhodoferax soli</name>
    <dbReference type="NCBI Taxonomy" id="545864"/>
    <lineage>
        <taxon>Bacteria</taxon>
        <taxon>Pseudomonadati</taxon>
        <taxon>Pseudomonadota</taxon>
        <taxon>Betaproteobacteria</taxon>
        <taxon>Burkholderiales</taxon>
        <taxon>Comamonadaceae</taxon>
    </lineage>
</organism>
<reference evidence="5 6" key="1">
    <citation type="submission" date="2018-07" db="EMBL/GenBank/DDBJ databases">
        <title>Genomic Encyclopedia of Type Strains, Phase IV (KMG-IV): sequencing the most valuable type-strain genomes for metagenomic binning, comparative biology and taxonomic classification.</title>
        <authorList>
            <person name="Goeker M."/>
        </authorList>
    </citation>
    <scope>NUCLEOTIDE SEQUENCE [LARGE SCALE GENOMIC DNA]</scope>
    <source>
        <strain evidence="5 6">DSM 21634</strain>
    </source>
</reference>
<dbReference type="Proteomes" id="UP000252884">
    <property type="component" value="Unassembled WGS sequence"/>
</dbReference>
<dbReference type="Pfam" id="PF07729">
    <property type="entry name" value="FCD"/>
    <property type="match status" value="1"/>
</dbReference>
<dbReference type="PRINTS" id="PR00035">
    <property type="entry name" value="HTHGNTR"/>
</dbReference>
<evidence type="ECO:0000313" key="5">
    <source>
        <dbReference type="EMBL" id="RCW74589.1"/>
    </source>
</evidence>
<evidence type="ECO:0000256" key="3">
    <source>
        <dbReference type="ARBA" id="ARBA00023163"/>
    </source>
</evidence>
<dbReference type="EMBL" id="QPJK01000002">
    <property type="protein sequence ID" value="RCW74589.1"/>
    <property type="molecule type" value="Genomic_DNA"/>
</dbReference>
<name>A0A368Y4E4_9BURK</name>
<dbReference type="SUPFAM" id="SSF46785">
    <property type="entry name" value="Winged helix' DNA-binding domain"/>
    <property type="match status" value="1"/>
</dbReference>
<feature type="domain" description="HTH gntR-type" evidence="4">
    <location>
        <begin position="25"/>
        <end position="93"/>
    </location>
</feature>
<keyword evidence="1" id="KW-0805">Transcription regulation</keyword>
<sequence>MAEGGTGQQTTEAGPAFAFDKLKRVPSYRMLAEAVTLQILDGRLRAGDPLPTEAQLCETFGVNRSTVREAVRVLEEASLLRRETSRRFVISHPSNADLGVQFERMVQLQEISFQELWETVRAVGPAMTRLAAERATDAQLDALQDHLALLQQAVEARASLVDLNIVFDDMVARMSGNRALLLAHETMWRQMYPRYQAAVFDHVPAASKRMLESRRATLAALRRRDADEAEQCTIRHIVDFKRGYELAQKQIAEQDAAPAARPRAARKKA</sequence>
<evidence type="ECO:0000313" key="6">
    <source>
        <dbReference type="Proteomes" id="UP000252884"/>
    </source>
</evidence>
<dbReference type="PANTHER" id="PTHR43537:SF5">
    <property type="entry name" value="UXU OPERON TRANSCRIPTIONAL REGULATOR"/>
    <property type="match status" value="1"/>
</dbReference>
<evidence type="ECO:0000259" key="4">
    <source>
        <dbReference type="PROSITE" id="PS50949"/>
    </source>
</evidence>
<dbReference type="CDD" id="cd07377">
    <property type="entry name" value="WHTH_GntR"/>
    <property type="match status" value="1"/>
</dbReference>
<dbReference type="InterPro" id="IPR000524">
    <property type="entry name" value="Tscrpt_reg_HTH_GntR"/>
</dbReference>
<gene>
    <name evidence="5" type="ORF">DES41_102912</name>
</gene>
<proteinExistence type="predicted"/>
<keyword evidence="6" id="KW-1185">Reference proteome</keyword>
<dbReference type="AlphaFoldDB" id="A0A368Y4E4"/>
<dbReference type="InterPro" id="IPR036388">
    <property type="entry name" value="WH-like_DNA-bd_sf"/>
</dbReference>
<dbReference type="PROSITE" id="PS50949">
    <property type="entry name" value="HTH_GNTR"/>
    <property type="match status" value="1"/>
</dbReference>
<dbReference type="SMART" id="SM00895">
    <property type="entry name" value="FCD"/>
    <property type="match status" value="1"/>
</dbReference>
<evidence type="ECO:0000256" key="1">
    <source>
        <dbReference type="ARBA" id="ARBA00023015"/>
    </source>
</evidence>
<evidence type="ECO:0000256" key="2">
    <source>
        <dbReference type="ARBA" id="ARBA00023125"/>
    </source>
</evidence>
<keyword evidence="2" id="KW-0238">DNA-binding</keyword>
<dbReference type="Gene3D" id="1.20.120.530">
    <property type="entry name" value="GntR ligand-binding domain-like"/>
    <property type="match status" value="1"/>
</dbReference>
<dbReference type="SUPFAM" id="SSF48008">
    <property type="entry name" value="GntR ligand-binding domain-like"/>
    <property type="match status" value="1"/>
</dbReference>
<dbReference type="InterPro" id="IPR008920">
    <property type="entry name" value="TF_FadR/GntR_C"/>
</dbReference>
<dbReference type="GO" id="GO:0003700">
    <property type="term" value="F:DNA-binding transcription factor activity"/>
    <property type="evidence" value="ECO:0007669"/>
    <property type="project" value="InterPro"/>
</dbReference>
<dbReference type="Pfam" id="PF00392">
    <property type="entry name" value="GntR"/>
    <property type="match status" value="1"/>
</dbReference>
<accession>A0A368Y4E4</accession>
<dbReference type="RefSeq" id="WP_114467671.1">
    <property type="nucleotide sequence ID" value="NZ_QPJK01000002.1"/>
</dbReference>
<dbReference type="InterPro" id="IPR011711">
    <property type="entry name" value="GntR_C"/>
</dbReference>
<dbReference type="Gene3D" id="1.10.10.10">
    <property type="entry name" value="Winged helix-like DNA-binding domain superfamily/Winged helix DNA-binding domain"/>
    <property type="match status" value="1"/>
</dbReference>
<dbReference type="SMART" id="SM00345">
    <property type="entry name" value="HTH_GNTR"/>
    <property type="match status" value="1"/>
</dbReference>